<dbReference type="AlphaFoldDB" id="A0A0L6UAZ8"/>
<dbReference type="VEuPathDB" id="FungiDB:VP01_8123g1"/>
<reference evidence="1 2" key="1">
    <citation type="submission" date="2015-08" db="EMBL/GenBank/DDBJ databases">
        <title>Next Generation Sequencing and Analysis of the Genome of Puccinia sorghi L Schw, the Causal Agent of Maize Common Rust.</title>
        <authorList>
            <person name="Rochi L."/>
            <person name="Burguener G."/>
            <person name="Darino M."/>
            <person name="Turjanski A."/>
            <person name="Kreff E."/>
            <person name="Dieguez M.J."/>
            <person name="Sacco F."/>
        </authorList>
    </citation>
    <scope>NUCLEOTIDE SEQUENCE [LARGE SCALE GENOMIC DNA]</scope>
    <source>
        <strain evidence="1 2">RO10H11247</strain>
    </source>
</reference>
<evidence type="ECO:0000313" key="1">
    <source>
        <dbReference type="EMBL" id="KNZ45427.1"/>
    </source>
</evidence>
<gene>
    <name evidence="1" type="ORF">VP01_8123g1</name>
</gene>
<evidence type="ECO:0000313" key="2">
    <source>
        <dbReference type="Proteomes" id="UP000037035"/>
    </source>
</evidence>
<feature type="non-terminal residue" evidence="1">
    <location>
        <position position="1"/>
    </location>
</feature>
<protein>
    <submittedName>
        <fullName evidence="1">Uncharacterized protein</fullName>
    </submittedName>
</protein>
<keyword evidence="2" id="KW-1185">Reference proteome</keyword>
<comment type="caution">
    <text evidence="1">The sequence shown here is derived from an EMBL/GenBank/DDBJ whole genome shotgun (WGS) entry which is preliminary data.</text>
</comment>
<dbReference type="Proteomes" id="UP000037035">
    <property type="component" value="Unassembled WGS sequence"/>
</dbReference>
<proteinExistence type="predicted"/>
<organism evidence="1 2">
    <name type="scientific">Puccinia sorghi</name>
    <dbReference type="NCBI Taxonomy" id="27349"/>
    <lineage>
        <taxon>Eukaryota</taxon>
        <taxon>Fungi</taxon>
        <taxon>Dikarya</taxon>
        <taxon>Basidiomycota</taxon>
        <taxon>Pucciniomycotina</taxon>
        <taxon>Pucciniomycetes</taxon>
        <taxon>Pucciniales</taxon>
        <taxon>Pucciniaceae</taxon>
        <taxon>Puccinia</taxon>
    </lineage>
</organism>
<name>A0A0L6UAZ8_9BASI</name>
<sequence>PISPGANGLPAFKHSCNKLPVFPLPHYLKMNQDQIHQILNLGQNIPSCFAYTADQLNKISFRVIMALINYCQFYSPFSNHIFNAFLTPKTL</sequence>
<accession>A0A0L6UAZ8</accession>
<dbReference type="EMBL" id="LAVV01013631">
    <property type="protein sequence ID" value="KNZ45427.1"/>
    <property type="molecule type" value="Genomic_DNA"/>
</dbReference>